<evidence type="ECO:0000313" key="1">
    <source>
        <dbReference type="EnsemblProtists" id="HpaP813487"/>
    </source>
</evidence>
<keyword evidence="2" id="KW-1185">Reference proteome</keyword>
<dbReference type="Proteomes" id="UP000011713">
    <property type="component" value="Unassembled WGS sequence"/>
</dbReference>
<dbReference type="EMBL" id="JH598148">
    <property type="status" value="NOT_ANNOTATED_CDS"/>
    <property type="molecule type" value="Genomic_DNA"/>
</dbReference>
<evidence type="ECO:0000313" key="2">
    <source>
        <dbReference type="Proteomes" id="UP000011713"/>
    </source>
</evidence>
<dbReference type="EnsemblProtists" id="HpaT813487">
    <property type="protein sequence ID" value="HpaP813487"/>
    <property type="gene ID" value="HpaG813487"/>
</dbReference>
<protein>
    <submittedName>
        <fullName evidence="1">Uncharacterized protein</fullName>
    </submittedName>
</protein>
<proteinExistence type="predicted"/>
<reference evidence="1" key="2">
    <citation type="submission" date="2015-06" db="UniProtKB">
        <authorList>
            <consortium name="EnsemblProtists"/>
        </authorList>
    </citation>
    <scope>IDENTIFICATION</scope>
    <source>
        <strain evidence="1">Emoy2</strain>
    </source>
</reference>
<name>M4C320_HYAAE</name>
<accession>M4C320</accession>
<dbReference type="AlphaFoldDB" id="M4C320"/>
<sequence>MIFNLHHLRRDTKSTKLTTNRCWTRAMGGEQETMVLGTCVLDARDGIPLNET</sequence>
<dbReference type="InParanoid" id="M4C320"/>
<organism evidence="1 2">
    <name type="scientific">Hyaloperonospora arabidopsidis (strain Emoy2)</name>
    <name type="common">Downy mildew agent</name>
    <name type="synonym">Peronospora arabidopsidis</name>
    <dbReference type="NCBI Taxonomy" id="559515"/>
    <lineage>
        <taxon>Eukaryota</taxon>
        <taxon>Sar</taxon>
        <taxon>Stramenopiles</taxon>
        <taxon>Oomycota</taxon>
        <taxon>Peronosporomycetes</taxon>
        <taxon>Peronosporales</taxon>
        <taxon>Peronosporaceae</taxon>
        <taxon>Hyaloperonospora</taxon>
    </lineage>
</organism>
<reference evidence="2" key="1">
    <citation type="journal article" date="2010" name="Science">
        <title>Signatures of adaptation to obligate biotrophy in the Hyaloperonospora arabidopsidis genome.</title>
        <authorList>
            <person name="Baxter L."/>
            <person name="Tripathy S."/>
            <person name="Ishaque N."/>
            <person name="Boot N."/>
            <person name="Cabral A."/>
            <person name="Kemen E."/>
            <person name="Thines M."/>
            <person name="Ah-Fong A."/>
            <person name="Anderson R."/>
            <person name="Badejoko W."/>
            <person name="Bittner-Eddy P."/>
            <person name="Boore J.L."/>
            <person name="Chibucos M.C."/>
            <person name="Coates M."/>
            <person name="Dehal P."/>
            <person name="Delehaunty K."/>
            <person name="Dong S."/>
            <person name="Downton P."/>
            <person name="Dumas B."/>
            <person name="Fabro G."/>
            <person name="Fronick C."/>
            <person name="Fuerstenberg S.I."/>
            <person name="Fulton L."/>
            <person name="Gaulin E."/>
            <person name="Govers F."/>
            <person name="Hughes L."/>
            <person name="Humphray S."/>
            <person name="Jiang R.H."/>
            <person name="Judelson H."/>
            <person name="Kamoun S."/>
            <person name="Kyung K."/>
            <person name="Meijer H."/>
            <person name="Minx P."/>
            <person name="Morris P."/>
            <person name="Nelson J."/>
            <person name="Phuntumart V."/>
            <person name="Qutob D."/>
            <person name="Rehmany A."/>
            <person name="Rougon-Cardoso A."/>
            <person name="Ryden P."/>
            <person name="Torto-Alalibo T."/>
            <person name="Studholme D."/>
            <person name="Wang Y."/>
            <person name="Win J."/>
            <person name="Wood J."/>
            <person name="Clifton S.W."/>
            <person name="Rogers J."/>
            <person name="Van den Ackerveken G."/>
            <person name="Jones J.D."/>
            <person name="McDowell J.M."/>
            <person name="Beynon J."/>
            <person name="Tyler B.M."/>
        </authorList>
    </citation>
    <scope>NUCLEOTIDE SEQUENCE [LARGE SCALE GENOMIC DNA]</scope>
    <source>
        <strain evidence="2">Emoy2</strain>
    </source>
</reference>
<dbReference type="HOGENOM" id="CLU_3091403_0_0_1"/>
<dbReference type="VEuPathDB" id="FungiDB:HpaG813487"/>